<dbReference type="PANTHER" id="PTHR11877">
    <property type="entry name" value="HYDROXYMETHYLGLUTARYL-COA SYNTHASE"/>
    <property type="match status" value="1"/>
</dbReference>
<dbReference type="SUPFAM" id="SSF53901">
    <property type="entry name" value="Thiolase-like"/>
    <property type="match status" value="1"/>
</dbReference>
<comment type="similarity">
    <text evidence="1">Belongs to the thiolase-like superfamily. Chalcone/stilbene synthases family.</text>
</comment>
<evidence type="ECO:0000313" key="7">
    <source>
        <dbReference type="EMBL" id="GHD50448.1"/>
    </source>
</evidence>
<comment type="caution">
    <text evidence="7">The sequence shown here is derived from an EMBL/GenBank/DDBJ whole genome shotgun (WGS) entry which is preliminary data.</text>
</comment>
<dbReference type="InterPro" id="IPR001099">
    <property type="entry name" value="Chalcone/stilbene_synt_N"/>
</dbReference>
<sequence>MQPVRILALETAVPPHRASRDEVRALAREVFADSLAGNRALDRIFDTSTVDQRWLARPVDWYRRPHGWADRAGAFEQAAPALLEQAAGRALAAAGLSAGDVDHVLCVSTTGFAAPSLDARLIAPLGLRPDVRRTPVFGWGCAGGAIGLARGAELARAAPGRVVLCLVVELCSLAFRLDPDPVNVVGSALFGDAAAAVVLQAGPDAPRIGATAEHTWPDSLDVMGWRIDDAGFGLELRRDLPVFLAARLRPVVERFLARHGRSIEDLDGVVGHPGGPKVLDAVGESLGLADSALDDSRAVLSRFGNASAAGVLMVLRRALDRGARGCHLLLALGPGFTAALDLLEL</sequence>
<organism evidence="7 8">
    <name type="scientific">Thalassobaculum fulvum</name>
    <dbReference type="NCBI Taxonomy" id="1633335"/>
    <lineage>
        <taxon>Bacteria</taxon>
        <taxon>Pseudomonadati</taxon>
        <taxon>Pseudomonadota</taxon>
        <taxon>Alphaproteobacteria</taxon>
        <taxon>Rhodospirillales</taxon>
        <taxon>Thalassobaculaceae</taxon>
        <taxon>Thalassobaculum</taxon>
    </lineage>
</organism>
<keyword evidence="3" id="KW-0012">Acyltransferase</keyword>
<dbReference type="Gene3D" id="3.40.47.10">
    <property type="match status" value="2"/>
</dbReference>
<dbReference type="PANTHER" id="PTHR11877:SF99">
    <property type="entry name" value="1,3,6,8-TETRAHYDROXYNAPHTHALENE SYNTHASE"/>
    <property type="match status" value="1"/>
</dbReference>
<dbReference type="InterPro" id="IPR016039">
    <property type="entry name" value="Thiolase-like"/>
</dbReference>
<dbReference type="AlphaFoldDB" id="A0A918XT86"/>
<evidence type="ECO:0000259" key="5">
    <source>
        <dbReference type="Pfam" id="PF00195"/>
    </source>
</evidence>
<feature type="domain" description="Chalcone/stilbene synthase C-terminal" evidence="6">
    <location>
        <begin position="213"/>
        <end position="337"/>
    </location>
</feature>
<dbReference type="PIRSF" id="PIRSF000451">
    <property type="entry name" value="PKS_III"/>
    <property type="match status" value="1"/>
</dbReference>
<dbReference type="GO" id="GO:0030639">
    <property type="term" value="P:polyketide biosynthetic process"/>
    <property type="evidence" value="ECO:0007669"/>
    <property type="project" value="TreeGrafter"/>
</dbReference>
<name>A0A918XT86_9PROT</name>
<evidence type="ECO:0000313" key="8">
    <source>
        <dbReference type="Proteomes" id="UP000630353"/>
    </source>
</evidence>
<evidence type="ECO:0000256" key="3">
    <source>
        <dbReference type="ARBA" id="ARBA00023315"/>
    </source>
</evidence>
<dbReference type="EMBL" id="BMZS01000005">
    <property type="protein sequence ID" value="GHD50448.1"/>
    <property type="molecule type" value="Genomic_DNA"/>
</dbReference>
<evidence type="ECO:0000259" key="6">
    <source>
        <dbReference type="Pfam" id="PF02797"/>
    </source>
</evidence>
<dbReference type="InterPro" id="IPR012328">
    <property type="entry name" value="Chalcone/stilbene_synt_C"/>
</dbReference>
<dbReference type="CDD" id="cd00831">
    <property type="entry name" value="CHS_like"/>
    <property type="match status" value="1"/>
</dbReference>
<proteinExistence type="inferred from homology"/>
<accession>A0A918XT86</accession>
<dbReference type="GO" id="GO:0016747">
    <property type="term" value="F:acyltransferase activity, transferring groups other than amino-acyl groups"/>
    <property type="evidence" value="ECO:0007669"/>
    <property type="project" value="InterPro"/>
</dbReference>
<feature type="domain" description="Chalcone/stilbene synthase N-terminal" evidence="5">
    <location>
        <begin position="5"/>
        <end position="203"/>
    </location>
</feature>
<gene>
    <name evidence="7" type="ORF">GCM10017083_23700</name>
</gene>
<dbReference type="Pfam" id="PF02797">
    <property type="entry name" value="Chal_sti_synt_C"/>
    <property type="match status" value="1"/>
</dbReference>
<protein>
    <submittedName>
        <fullName evidence="7">Chalcone synthase</fullName>
    </submittedName>
</protein>
<keyword evidence="8" id="KW-1185">Reference proteome</keyword>
<evidence type="ECO:0000256" key="1">
    <source>
        <dbReference type="ARBA" id="ARBA00005531"/>
    </source>
</evidence>
<evidence type="ECO:0000256" key="4">
    <source>
        <dbReference type="PIRSR" id="PIRSR000451-1"/>
    </source>
</evidence>
<dbReference type="Pfam" id="PF00195">
    <property type="entry name" value="Chal_sti_synt_N"/>
    <property type="match status" value="1"/>
</dbReference>
<dbReference type="RefSeq" id="WP_189989709.1">
    <property type="nucleotide sequence ID" value="NZ_BMZS01000005.1"/>
</dbReference>
<dbReference type="InterPro" id="IPR011141">
    <property type="entry name" value="Polyketide_synthase_type-III"/>
</dbReference>
<evidence type="ECO:0000256" key="2">
    <source>
        <dbReference type="ARBA" id="ARBA00022679"/>
    </source>
</evidence>
<feature type="active site" description="Acyl-thioester intermediate" evidence="4">
    <location>
        <position position="141"/>
    </location>
</feature>
<dbReference type="Proteomes" id="UP000630353">
    <property type="component" value="Unassembled WGS sequence"/>
</dbReference>
<reference evidence="7" key="2">
    <citation type="submission" date="2020-09" db="EMBL/GenBank/DDBJ databases">
        <authorList>
            <person name="Sun Q."/>
            <person name="Kim S."/>
        </authorList>
    </citation>
    <scope>NUCLEOTIDE SEQUENCE</scope>
    <source>
        <strain evidence="7">KCTC 42651</strain>
    </source>
</reference>
<keyword evidence="2" id="KW-0808">Transferase</keyword>
<reference evidence="7" key="1">
    <citation type="journal article" date="2014" name="Int. J. Syst. Evol. Microbiol.">
        <title>Complete genome sequence of Corynebacterium casei LMG S-19264T (=DSM 44701T), isolated from a smear-ripened cheese.</title>
        <authorList>
            <consortium name="US DOE Joint Genome Institute (JGI-PGF)"/>
            <person name="Walter F."/>
            <person name="Albersmeier A."/>
            <person name="Kalinowski J."/>
            <person name="Ruckert C."/>
        </authorList>
    </citation>
    <scope>NUCLEOTIDE SEQUENCE</scope>
    <source>
        <strain evidence="7">KCTC 42651</strain>
    </source>
</reference>